<feature type="compositionally biased region" description="Low complexity" evidence="1">
    <location>
        <begin position="47"/>
        <end position="86"/>
    </location>
</feature>
<name>A0A2A6BIR5_PRIPA</name>
<dbReference type="EnsemblMetazoa" id="PPA45397.1">
    <property type="protein sequence ID" value="PPA45397.1"/>
    <property type="gene ID" value="WBGene00283766"/>
</dbReference>
<evidence type="ECO:0000313" key="2">
    <source>
        <dbReference type="EnsemblMetazoa" id="PPA45397.1"/>
    </source>
</evidence>
<proteinExistence type="predicted"/>
<dbReference type="AlphaFoldDB" id="A0A2A6BIR5"/>
<accession>A0A2A6BIR5</accession>
<evidence type="ECO:0000313" key="3">
    <source>
        <dbReference type="Proteomes" id="UP000005239"/>
    </source>
</evidence>
<evidence type="ECO:0000256" key="1">
    <source>
        <dbReference type="SAM" id="MobiDB-lite"/>
    </source>
</evidence>
<reference evidence="2" key="2">
    <citation type="submission" date="2022-06" db="UniProtKB">
        <authorList>
            <consortium name="EnsemblMetazoa"/>
        </authorList>
    </citation>
    <scope>IDENTIFICATION</scope>
    <source>
        <strain evidence="2">PS312</strain>
    </source>
</reference>
<sequence>MGMVACLTCLRKGIVPATVETKPKETWPPVVELLHDPRLLPATRLDSSSSSCSANRPSASPRSCCDASRESSTNTRSPRSEPPSSRKLFVTHS</sequence>
<gene>
    <name evidence="2" type="primary">WBGene00283766</name>
</gene>
<accession>A0A8R1V3F0</accession>
<reference evidence="3" key="1">
    <citation type="journal article" date="2008" name="Nat. Genet.">
        <title>The Pristionchus pacificus genome provides a unique perspective on nematode lifestyle and parasitism.</title>
        <authorList>
            <person name="Dieterich C."/>
            <person name="Clifton S.W."/>
            <person name="Schuster L.N."/>
            <person name="Chinwalla A."/>
            <person name="Delehaunty K."/>
            <person name="Dinkelacker I."/>
            <person name="Fulton L."/>
            <person name="Fulton R."/>
            <person name="Godfrey J."/>
            <person name="Minx P."/>
            <person name="Mitreva M."/>
            <person name="Roeseler W."/>
            <person name="Tian H."/>
            <person name="Witte H."/>
            <person name="Yang S.P."/>
            <person name="Wilson R.K."/>
            <person name="Sommer R.J."/>
        </authorList>
    </citation>
    <scope>NUCLEOTIDE SEQUENCE [LARGE SCALE GENOMIC DNA]</scope>
    <source>
        <strain evidence="3">PS312</strain>
    </source>
</reference>
<keyword evidence="3" id="KW-1185">Reference proteome</keyword>
<feature type="region of interest" description="Disordered" evidence="1">
    <location>
        <begin position="42"/>
        <end position="93"/>
    </location>
</feature>
<dbReference type="Proteomes" id="UP000005239">
    <property type="component" value="Unassembled WGS sequence"/>
</dbReference>
<organism evidence="2 3">
    <name type="scientific">Pristionchus pacificus</name>
    <name type="common">Parasitic nematode worm</name>
    <dbReference type="NCBI Taxonomy" id="54126"/>
    <lineage>
        <taxon>Eukaryota</taxon>
        <taxon>Metazoa</taxon>
        <taxon>Ecdysozoa</taxon>
        <taxon>Nematoda</taxon>
        <taxon>Chromadorea</taxon>
        <taxon>Rhabditida</taxon>
        <taxon>Rhabditina</taxon>
        <taxon>Diplogasteromorpha</taxon>
        <taxon>Diplogasteroidea</taxon>
        <taxon>Neodiplogasteridae</taxon>
        <taxon>Pristionchus</taxon>
    </lineage>
</organism>
<protein>
    <submittedName>
        <fullName evidence="2">Uncharacterized protein</fullName>
    </submittedName>
</protein>